<evidence type="ECO:0000313" key="1">
    <source>
        <dbReference type="EMBL" id="DAD81887.1"/>
    </source>
</evidence>
<dbReference type="NCBIfam" id="NF047359">
    <property type="entry name" value="CptIN"/>
    <property type="match status" value="1"/>
</dbReference>
<dbReference type="CDD" id="cd17492">
    <property type="entry name" value="toxin_CptN"/>
    <property type="match status" value="1"/>
</dbReference>
<accession>A0A8S5MIM8</accession>
<dbReference type="InterPro" id="IPR058108">
    <property type="entry name" value="CptIN-like"/>
</dbReference>
<dbReference type="EMBL" id="BK014910">
    <property type="protein sequence ID" value="DAD81887.1"/>
    <property type="molecule type" value="Genomic_DNA"/>
</dbReference>
<dbReference type="InterPro" id="IPR053735">
    <property type="entry name" value="Type_III_TA_endoRNase"/>
</dbReference>
<organism evidence="1">
    <name type="scientific">Siphoviridae sp. ctAvK3</name>
    <dbReference type="NCBI Taxonomy" id="2826184"/>
    <lineage>
        <taxon>Viruses</taxon>
        <taxon>Duplodnaviria</taxon>
        <taxon>Heunggongvirae</taxon>
        <taxon>Uroviricota</taxon>
        <taxon>Caudoviricetes</taxon>
    </lineage>
</organism>
<sequence>MQNKEMIGGQPHGRPCFYAFEDPQTHLIWLIPFSSRIKKFHDIANKKIAKRGYCNTILFGEVLGHEKAFLIQNMCPITPKYLDTQYTNNGVVVKIDGAFESKLIQCAKQVLALTRQGQKLIFPDVLAIECALLAQMQPPKK</sequence>
<reference evidence="1" key="1">
    <citation type="journal article" date="2021" name="Proc. Natl. Acad. Sci. U.S.A.">
        <title>A Catalog of Tens of Thousands of Viruses from Human Metagenomes Reveals Hidden Associations with Chronic Diseases.</title>
        <authorList>
            <person name="Tisza M.J."/>
            <person name="Buck C.B."/>
        </authorList>
    </citation>
    <scope>NUCLEOTIDE SEQUENCE</scope>
    <source>
        <strain evidence="1">CtAvK3</strain>
    </source>
</reference>
<name>A0A8S5MIM8_9CAUD</name>
<proteinExistence type="predicted"/>
<protein>
    <submittedName>
        <fullName evidence="1">Toxin</fullName>
    </submittedName>
</protein>
<dbReference type="Gene3D" id="3.10.129.130">
    <property type="match status" value="1"/>
</dbReference>